<proteinExistence type="predicted"/>
<dbReference type="NCBIfam" id="TIGR04183">
    <property type="entry name" value="Por_Secre_tail"/>
    <property type="match status" value="1"/>
</dbReference>
<reference evidence="3 4" key="1">
    <citation type="journal article" date="2012" name="Stand. Genomic Sci.">
        <title>Genome sequence of the orange-pigmented seawater bacterium Owenweeksia hongkongensis type strain (UST20020801(T)).</title>
        <authorList>
            <person name="Riedel T."/>
            <person name="Held B."/>
            <person name="Nolan M."/>
            <person name="Lucas S."/>
            <person name="Lapidus A."/>
            <person name="Tice H."/>
            <person name="Del Rio T.G."/>
            <person name="Cheng J.F."/>
            <person name="Han C."/>
            <person name="Tapia R."/>
            <person name="Goodwin L.A."/>
            <person name="Pitluck S."/>
            <person name="Liolios K."/>
            <person name="Mavromatis K."/>
            <person name="Pagani I."/>
            <person name="Ivanova N."/>
            <person name="Mikhailova N."/>
            <person name="Pati A."/>
            <person name="Chen A."/>
            <person name="Palaniappan K."/>
            <person name="Rohde M."/>
            <person name="Tindall B.J."/>
            <person name="Detter J.C."/>
            <person name="Goker M."/>
            <person name="Woyke T."/>
            <person name="Bristow J."/>
            <person name="Eisen J.A."/>
            <person name="Markowitz V."/>
            <person name="Hugenholtz P."/>
            <person name="Klenk H.P."/>
            <person name="Kyrpides N.C."/>
        </authorList>
    </citation>
    <scope>NUCLEOTIDE SEQUENCE</scope>
    <source>
        <strain evidence="4">DSM 17368 / JCM 12287 / NRRL B-23963</strain>
    </source>
</reference>
<dbReference type="AlphaFoldDB" id="G8R1F8"/>
<protein>
    <recommendedName>
        <fullName evidence="2">Secretion system C-terminal sorting domain-containing protein</fullName>
    </recommendedName>
</protein>
<dbReference type="EMBL" id="CP003156">
    <property type="protein sequence ID" value="AEV33901.1"/>
    <property type="molecule type" value="Genomic_DNA"/>
</dbReference>
<gene>
    <name evidence="3" type="ordered locus">Oweho_2944</name>
</gene>
<dbReference type="STRING" id="926562.Oweho_2944"/>
<evidence type="ECO:0000313" key="3">
    <source>
        <dbReference type="EMBL" id="AEV33901.1"/>
    </source>
</evidence>
<keyword evidence="1" id="KW-0732">Signal</keyword>
<sequence>MVKFNWRFWLVVLSFLMVGFAKGQYQPTITHSKEWLIKTCEFGNCLYDYYYFVADTNIGGHTYKVLDGFHYNKNFYLREDVFQRQVFLLIDDGSLFLQEYLLYDYGMNVGDSLYLRNPISPVAAVEGYYHLDSINLETFEQITRNVFYLHGWDTQKNYHETKWIEGIGSTGLINTPGVIGDTTAMAELLCVSENVQKIYSRKPNDTCYSNPVLEVEALQSDRPTFYYAQESRVLRFQNLSGSAVVSVFDINGKAVYEEEVSTQTEALSLEKLKHGIYMVSLRAEESVEVKKILVN</sequence>
<organism evidence="3 4">
    <name type="scientific">Owenweeksia hongkongensis (strain DSM 17368 / CIP 108786 / JCM 12287 / NRRL B-23963 / UST20020801)</name>
    <dbReference type="NCBI Taxonomy" id="926562"/>
    <lineage>
        <taxon>Bacteria</taxon>
        <taxon>Pseudomonadati</taxon>
        <taxon>Bacteroidota</taxon>
        <taxon>Flavobacteriia</taxon>
        <taxon>Flavobacteriales</taxon>
        <taxon>Owenweeksiaceae</taxon>
        <taxon>Owenweeksia</taxon>
    </lineage>
</organism>
<dbReference type="InterPro" id="IPR026444">
    <property type="entry name" value="Secre_tail"/>
</dbReference>
<dbReference type="KEGG" id="oho:Oweho_2944"/>
<dbReference type="Pfam" id="PF18962">
    <property type="entry name" value="Por_Secre_tail"/>
    <property type="match status" value="1"/>
</dbReference>
<evidence type="ECO:0000256" key="1">
    <source>
        <dbReference type="ARBA" id="ARBA00022729"/>
    </source>
</evidence>
<feature type="domain" description="Secretion system C-terminal sorting" evidence="2">
    <location>
        <begin position="241"/>
        <end position="294"/>
    </location>
</feature>
<dbReference type="Proteomes" id="UP000005631">
    <property type="component" value="Chromosome"/>
</dbReference>
<evidence type="ECO:0000313" key="4">
    <source>
        <dbReference type="Proteomes" id="UP000005631"/>
    </source>
</evidence>
<accession>G8R1F8</accession>
<name>G8R1F8_OWEHD</name>
<dbReference type="eggNOG" id="ENOG5030FHP">
    <property type="taxonomic scope" value="Bacteria"/>
</dbReference>
<dbReference type="RefSeq" id="WP_014203250.1">
    <property type="nucleotide sequence ID" value="NC_016599.1"/>
</dbReference>
<evidence type="ECO:0000259" key="2">
    <source>
        <dbReference type="Pfam" id="PF18962"/>
    </source>
</evidence>
<dbReference type="HOGENOM" id="CLU_942828_0_0_10"/>
<keyword evidence="4" id="KW-1185">Reference proteome</keyword>